<dbReference type="KEGG" id="emg:BBD33_16550"/>
<dbReference type="RefSeq" id="WP_016199163.1">
    <property type="nucleotide sequence ID" value="NZ_CP014338.1"/>
</dbReference>
<proteinExistence type="predicted"/>
<keyword evidence="3" id="KW-1185">Reference proteome</keyword>
<gene>
    <name evidence="2" type="ORF">BMF97_15760</name>
</gene>
<dbReference type="PROSITE" id="PS50102">
    <property type="entry name" value="RRM"/>
    <property type="match status" value="1"/>
</dbReference>
<dbReference type="Pfam" id="PF00076">
    <property type="entry name" value="RRM_1"/>
    <property type="match status" value="1"/>
</dbReference>
<dbReference type="GeneID" id="48544803"/>
<evidence type="ECO:0000259" key="1">
    <source>
        <dbReference type="PROSITE" id="PS50102"/>
    </source>
</evidence>
<dbReference type="OrthoDB" id="9798855at2"/>
<dbReference type="CDD" id="cd00590">
    <property type="entry name" value="RRM_SF"/>
    <property type="match status" value="1"/>
</dbReference>
<dbReference type="STRING" id="238.BBD35_00905"/>
<dbReference type="InterPro" id="IPR050441">
    <property type="entry name" value="RBM"/>
</dbReference>
<dbReference type="PANTHER" id="PTHR48034">
    <property type="entry name" value="TRANSFORMER-2 SEX-DETERMINING PROTEIN-RELATED"/>
    <property type="match status" value="1"/>
</dbReference>
<evidence type="ECO:0000313" key="2">
    <source>
        <dbReference type="EMBL" id="OOH93409.1"/>
    </source>
</evidence>
<sequence>MNILVGKLNPQTTEKQLKKHFTSFGIISSVSIVKECYSGNSFGYGYVDMPNLNEAEKAIKKLNGTHLDGQAIFVGKAWRNNH</sequence>
<dbReference type="SUPFAM" id="SSF54928">
    <property type="entry name" value="RNA-binding domain, RBD"/>
    <property type="match status" value="1"/>
</dbReference>
<dbReference type="eggNOG" id="COG0724">
    <property type="taxonomic scope" value="Bacteria"/>
</dbReference>
<protein>
    <submittedName>
        <fullName evidence="2">RNA-binding protein</fullName>
    </submittedName>
</protein>
<dbReference type="Proteomes" id="UP000188947">
    <property type="component" value="Unassembled WGS sequence"/>
</dbReference>
<accession>A0A1V3TWH9</accession>
<dbReference type="Gene3D" id="3.30.70.330">
    <property type="match status" value="1"/>
</dbReference>
<dbReference type="InterPro" id="IPR035979">
    <property type="entry name" value="RBD_domain_sf"/>
</dbReference>
<organism evidence="2 3">
    <name type="scientific">Elizabethkingia meningoseptica</name>
    <name type="common">Chryseobacterium meningosepticum</name>
    <dbReference type="NCBI Taxonomy" id="238"/>
    <lineage>
        <taxon>Bacteria</taxon>
        <taxon>Pseudomonadati</taxon>
        <taxon>Bacteroidota</taxon>
        <taxon>Flavobacteriia</taxon>
        <taxon>Flavobacteriales</taxon>
        <taxon>Weeksellaceae</taxon>
        <taxon>Elizabethkingia</taxon>
    </lineage>
</organism>
<comment type="caution">
    <text evidence="2">The sequence shown here is derived from an EMBL/GenBank/DDBJ whole genome shotgun (WGS) entry which is preliminary data.</text>
</comment>
<dbReference type="AlphaFoldDB" id="A0A1V3TWH9"/>
<evidence type="ECO:0000313" key="3">
    <source>
        <dbReference type="Proteomes" id="UP000188947"/>
    </source>
</evidence>
<dbReference type="SMART" id="SM00360">
    <property type="entry name" value="RRM"/>
    <property type="match status" value="1"/>
</dbReference>
<dbReference type="GO" id="GO:0003723">
    <property type="term" value="F:RNA binding"/>
    <property type="evidence" value="ECO:0007669"/>
    <property type="project" value="InterPro"/>
</dbReference>
<dbReference type="InterPro" id="IPR012677">
    <property type="entry name" value="Nucleotide-bd_a/b_plait_sf"/>
</dbReference>
<dbReference type="EMBL" id="MPOG01000018">
    <property type="protein sequence ID" value="OOH93409.1"/>
    <property type="molecule type" value="Genomic_DNA"/>
</dbReference>
<name>A0A1V3TWH9_ELIME</name>
<dbReference type="InterPro" id="IPR000504">
    <property type="entry name" value="RRM_dom"/>
</dbReference>
<reference evidence="2 3" key="1">
    <citation type="submission" date="2016-11" db="EMBL/GenBank/DDBJ databases">
        <title>Genome sequence and comparative genomic analysis of clinical strain Elizabethkingia meningoseptica 61421 PRCM.</title>
        <authorList>
            <person name="Wang M."/>
            <person name="Hu S."/>
            <person name="Cao L."/>
            <person name="Jiang T."/>
            <person name="Zhou Y."/>
            <person name="Ming D."/>
        </authorList>
    </citation>
    <scope>NUCLEOTIDE SEQUENCE [LARGE SCALE GENOMIC DNA]</scope>
    <source>
        <strain evidence="2 3">61421 PRCM</strain>
    </source>
</reference>
<feature type="domain" description="RRM" evidence="1">
    <location>
        <begin position="1"/>
        <end position="79"/>
    </location>
</feature>